<comment type="caution">
    <text evidence="4">The sequence shown here is derived from an EMBL/GenBank/DDBJ whole genome shotgun (WGS) entry which is preliminary data.</text>
</comment>
<evidence type="ECO:0000256" key="1">
    <source>
        <dbReference type="SAM" id="MobiDB-lite"/>
    </source>
</evidence>
<feature type="signal peptide" evidence="3">
    <location>
        <begin position="1"/>
        <end position="20"/>
    </location>
</feature>
<name>A0ABQ7Q664_PLUXY</name>
<gene>
    <name evidence="4" type="ORF">JYU34_015964</name>
</gene>
<keyword evidence="3" id="KW-0732">Signal</keyword>
<dbReference type="PANTHER" id="PTHR37492">
    <property type="entry name" value="SI:CH211-171H4.7-RELATED"/>
    <property type="match status" value="1"/>
</dbReference>
<evidence type="ECO:0000256" key="2">
    <source>
        <dbReference type="SAM" id="Phobius"/>
    </source>
</evidence>
<feature type="chain" id="PRO_5046182379" evidence="3">
    <location>
        <begin position="21"/>
        <end position="469"/>
    </location>
</feature>
<feature type="compositionally biased region" description="Polar residues" evidence="1">
    <location>
        <begin position="253"/>
        <end position="265"/>
    </location>
</feature>
<evidence type="ECO:0000313" key="4">
    <source>
        <dbReference type="EMBL" id="KAG7300363.1"/>
    </source>
</evidence>
<evidence type="ECO:0000256" key="3">
    <source>
        <dbReference type="SAM" id="SignalP"/>
    </source>
</evidence>
<feature type="compositionally biased region" description="Low complexity" evidence="1">
    <location>
        <begin position="348"/>
        <end position="367"/>
    </location>
</feature>
<dbReference type="EMBL" id="JAHIBW010000021">
    <property type="protein sequence ID" value="KAG7300363.1"/>
    <property type="molecule type" value="Genomic_DNA"/>
</dbReference>
<protein>
    <submittedName>
        <fullName evidence="4">Uncharacterized protein</fullName>
    </submittedName>
</protein>
<feature type="compositionally biased region" description="Polar residues" evidence="1">
    <location>
        <begin position="313"/>
        <end position="335"/>
    </location>
</feature>
<feature type="region of interest" description="Disordered" evidence="1">
    <location>
        <begin position="184"/>
        <end position="393"/>
    </location>
</feature>
<keyword evidence="2" id="KW-0812">Transmembrane</keyword>
<proteinExistence type="predicted"/>
<evidence type="ECO:0000313" key="5">
    <source>
        <dbReference type="Proteomes" id="UP000823941"/>
    </source>
</evidence>
<keyword evidence="5" id="KW-1185">Reference proteome</keyword>
<keyword evidence="2" id="KW-1133">Transmembrane helix</keyword>
<dbReference type="PANTHER" id="PTHR37492:SF4">
    <property type="entry name" value="TSC22 DOMAIN FAMILY PROTEIN 3 ISOFORM X1"/>
    <property type="match status" value="1"/>
</dbReference>
<organism evidence="4 5">
    <name type="scientific">Plutella xylostella</name>
    <name type="common">Diamondback moth</name>
    <name type="synonym">Plutella maculipennis</name>
    <dbReference type="NCBI Taxonomy" id="51655"/>
    <lineage>
        <taxon>Eukaryota</taxon>
        <taxon>Metazoa</taxon>
        <taxon>Ecdysozoa</taxon>
        <taxon>Arthropoda</taxon>
        <taxon>Hexapoda</taxon>
        <taxon>Insecta</taxon>
        <taxon>Pterygota</taxon>
        <taxon>Neoptera</taxon>
        <taxon>Endopterygota</taxon>
        <taxon>Lepidoptera</taxon>
        <taxon>Glossata</taxon>
        <taxon>Ditrysia</taxon>
        <taxon>Yponomeutoidea</taxon>
        <taxon>Plutellidae</taxon>
        <taxon>Plutella</taxon>
    </lineage>
</organism>
<reference evidence="4 5" key="1">
    <citation type="submission" date="2021-06" db="EMBL/GenBank/DDBJ databases">
        <title>A haploid diamondback moth (Plutella xylostella L.) genome assembly resolves 31 chromosomes and identifies a diamide resistance mutation.</title>
        <authorList>
            <person name="Ward C.M."/>
            <person name="Perry K.D."/>
            <person name="Baker G."/>
            <person name="Powis K."/>
            <person name="Heckel D.G."/>
            <person name="Baxter S.W."/>
        </authorList>
    </citation>
    <scope>NUCLEOTIDE SEQUENCE [LARGE SCALE GENOMIC DNA]</scope>
    <source>
        <strain evidence="4 5">LV</strain>
        <tissue evidence="4">Single pupa</tissue>
    </source>
</reference>
<dbReference type="Proteomes" id="UP000823941">
    <property type="component" value="Chromosome 21"/>
</dbReference>
<feature type="compositionally biased region" description="Low complexity" evidence="1">
    <location>
        <begin position="267"/>
        <end position="290"/>
    </location>
</feature>
<accession>A0ABQ7Q664</accession>
<feature type="compositionally biased region" description="Low complexity" evidence="1">
    <location>
        <begin position="207"/>
        <end position="230"/>
    </location>
</feature>
<keyword evidence="2" id="KW-0472">Membrane</keyword>
<sequence>MFTYSVILALLICVSSYVNSQECLTYNFEENFYEFFSSCGDDSEIWSTGFYEDLGIESPHPLSTTFIKPGQNGQRPSCVSSGTFPVRADGKFEIQAYMKSASGTEQIIVIVFGEQEEENDATLGVAVLSADVDGVSGDGFYNFEVNWSVSGDKMYNGYVEFQGVASEESILFVDSFRYIPPGVESESCSAYDDPESPDPGSSTPVTDDPGSSSPITDDPDSSSPITDDPGFSSPITDDPESSSPITDDPGYSTPVTDDPGSSTPVTDDPGSSSPITDDPDSSSPITDDPGFSSPITDDPESSSPITDDPGYSTPVTDDPGSSTPVTDDPGSSSPITDGPEFSSPTTVDPESSSPTTVDPDSSSPITDGPEIDPTTEGPGTDSPDVPSASPDQPGVDPIWKTLAIVFASLLSFTILGLVCWSFYECGKRRVQKQTPQELFMTDYDNLPKPITMPRVARAFNDTSSIYNKN</sequence>
<feature type="transmembrane region" description="Helical" evidence="2">
    <location>
        <begin position="402"/>
        <end position="423"/>
    </location>
</feature>